<dbReference type="RefSeq" id="WP_106685149.1">
    <property type="nucleotide sequence ID" value="NZ_CP027667.1"/>
</dbReference>
<gene>
    <name evidence="3" type="ORF">C6568_17140</name>
</gene>
<keyword evidence="1" id="KW-0238">DNA-binding</keyword>
<dbReference type="Pfam" id="PF12625">
    <property type="entry name" value="Arabinose_bd"/>
    <property type="match status" value="1"/>
</dbReference>
<evidence type="ECO:0000313" key="4">
    <source>
        <dbReference type="Proteomes" id="UP000237925"/>
    </source>
</evidence>
<dbReference type="PROSITE" id="PS01124">
    <property type="entry name" value="HTH_ARAC_FAMILY_2"/>
    <property type="match status" value="1"/>
</dbReference>
<evidence type="ECO:0000259" key="2">
    <source>
        <dbReference type="PROSITE" id="PS01124"/>
    </source>
</evidence>
<dbReference type="InterPro" id="IPR018060">
    <property type="entry name" value="HTH_AraC"/>
</dbReference>
<dbReference type="PANTHER" id="PTHR47894:SF4">
    <property type="entry name" value="HTH-TYPE TRANSCRIPTIONAL REGULATOR GADX"/>
    <property type="match status" value="1"/>
</dbReference>
<dbReference type="GO" id="GO:0003700">
    <property type="term" value="F:DNA-binding transcription factor activity"/>
    <property type="evidence" value="ECO:0007669"/>
    <property type="project" value="InterPro"/>
</dbReference>
<protein>
    <submittedName>
        <fullName evidence="3">AraC family transcriptional regulator</fullName>
    </submittedName>
</protein>
<dbReference type="KEGG" id="mela:C6568_17140"/>
<dbReference type="EMBL" id="CP027667">
    <property type="protein sequence ID" value="AVO50756.1"/>
    <property type="molecule type" value="Genomic_DNA"/>
</dbReference>
<dbReference type="Gene3D" id="1.10.10.60">
    <property type="entry name" value="Homeodomain-like"/>
    <property type="match status" value="1"/>
</dbReference>
<dbReference type="Pfam" id="PF12833">
    <property type="entry name" value="HTH_18"/>
    <property type="match status" value="1"/>
</dbReference>
<keyword evidence="4" id="KW-1185">Reference proteome</keyword>
<name>A0A2R3QG62_9BURK</name>
<dbReference type="Proteomes" id="UP000237925">
    <property type="component" value="Chromosome"/>
</dbReference>
<dbReference type="GO" id="GO:0005829">
    <property type="term" value="C:cytosol"/>
    <property type="evidence" value="ECO:0007669"/>
    <property type="project" value="TreeGrafter"/>
</dbReference>
<dbReference type="SMART" id="SM00342">
    <property type="entry name" value="HTH_ARAC"/>
    <property type="match status" value="1"/>
</dbReference>
<organism evidence="3 4">
    <name type="scientific">Melaminivora suipulveris</name>
    <dbReference type="NCBI Taxonomy" id="2109913"/>
    <lineage>
        <taxon>Bacteria</taxon>
        <taxon>Pseudomonadati</taxon>
        <taxon>Pseudomonadota</taxon>
        <taxon>Betaproteobacteria</taxon>
        <taxon>Burkholderiales</taxon>
        <taxon>Comamonadaceae</taxon>
        <taxon>Melaminivora</taxon>
    </lineage>
</organism>
<dbReference type="OrthoDB" id="8584243at2"/>
<evidence type="ECO:0000313" key="3">
    <source>
        <dbReference type="EMBL" id="AVO50756.1"/>
    </source>
</evidence>
<evidence type="ECO:0000256" key="1">
    <source>
        <dbReference type="ARBA" id="ARBA00023125"/>
    </source>
</evidence>
<dbReference type="AlphaFoldDB" id="A0A2R3QG62"/>
<dbReference type="GO" id="GO:0000976">
    <property type="term" value="F:transcription cis-regulatory region binding"/>
    <property type="evidence" value="ECO:0007669"/>
    <property type="project" value="TreeGrafter"/>
</dbReference>
<dbReference type="InterPro" id="IPR032687">
    <property type="entry name" value="AraC-type_N"/>
</dbReference>
<dbReference type="PANTHER" id="PTHR47894">
    <property type="entry name" value="HTH-TYPE TRANSCRIPTIONAL REGULATOR GADX"/>
    <property type="match status" value="1"/>
</dbReference>
<proteinExistence type="predicted"/>
<accession>A0A2R3QG62</accession>
<reference evidence="3 4" key="1">
    <citation type="submission" date="2018-03" db="EMBL/GenBank/DDBJ databases">
        <title>Genome sequencing of Melaminivora sp.</title>
        <authorList>
            <person name="Kim S.-J."/>
            <person name="Heo J."/>
            <person name="Ahn J.-H."/>
            <person name="Kwon S.-W."/>
        </authorList>
    </citation>
    <scope>NUCLEOTIDE SEQUENCE [LARGE SCALE GENOMIC DNA]</scope>
    <source>
        <strain evidence="3 4">SC2-9</strain>
    </source>
</reference>
<sequence length="340" mass="35799">MTVLVRSAALSGLDKLAAHLRLDLPALLQRFDLPAQALREPDLPVSYQAFINLLEHCAHAGRCPDLGLRLAQMQGIGVLGPVAVLLRHAATVGDALALASRYLFVHSPALRLATQAVPGRAQEVDLVFALDGAALTPRPQVMALSLGIICQGLAALTDGRAQPVQVALPHAPVAQPAAYRQSYGCAVVFGAAAAAVRLAQADLQLVLTENDPQVKALALGYLEQLAGSARAPVSSQVRGLVRNLLAAGRAGQGDIARALSMHLRTLQRRLQDEGTTFAQLVDEVRRTQFEALAAMPGGPSLTQIAHILGYAEASVLSRSCRRWFGAAPSSVQRAARDAAA</sequence>
<feature type="domain" description="HTH araC/xylS-type" evidence="2">
    <location>
        <begin position="235"/>
        <end position="334"/>
    </location>
</feature>